<dbReference type="HOGENOM" id="CLU_015702_3_1_11"/>
<protein>
    <submittedName>
        <fullName evidence="2">Diguanylate phosphodiesterase</fullName>
    </submittedName>
</protein>
<dbReference type="CDD" id="cd01948">
    <property type="entry name" value="EAL"/>
    <property type="match status" value="1"/>
</dbReference>
<dbReference type="AlphaFoldDB" id="C7M0Y9"/>
<evidence type="ECO:0000313" key="2">
    <source>
        <dbReference type="EMBL" id="ACU54647.1"/>
    </source>
</evidence>
<gene>
    <name evidence="2" type="ordered locus">Afer_1731</name>
</gene>
<feature type="domain" description="EAL" evidence="1">
    <location>
        <begin position="16"/>
        <end position="260"/>
    </location>
</feature>
<organism evidence="2 3">
    <name type="scientific">Acidimicrobium ferrooxidans (strain DSM 10331 / JCM 15462 / NBRC 103882 / ICP)</name>
    <dbReference type="NCBI Taxonomy" id="525909"/>
    <lineage>
        <taxon>Bacteria</taxon>
        <taxon>Bacillati</taxon>
        <taxon>Actinomycetota</taxon>
        <taxon>Acidimicrobiia</taxon>
        <taxon>Acidimicrobiales</taxon>
        <taxon>Acidimicrobiaceae</taxon>
        <taxon>Acidimicrobium</taxon>
    </lineage>
</organism>
<dbReference type="PANTHER" id="PTHR33121">
    <property type="entry name" value="CYCLIC DI-GMP PHOSPHODIESTERASE PDEF"/>
    <property type="match status" value="1"/>
</dbReference>
<dbReference type="Gene3D" id="3.20.20.450">
    <property type="entry name" value="EAL domain"/>
    <property type="match status" value="1"/>
</dbReference>
<name>C7M0Y9_ACIFD</name>
<sequence>MDLQGVGCADRSDGVRPRSLADLVDDLVTGRIAPRTHLQPIVNLHGPRIAGYEALARLDPMGRIGPDRVIAAAWDLGVGAELETLCALAALERRADLLGEHFLAINVSPVTLESRAFEAVVGLPSLQGLVIELTEHVPLHDLPDLPARLDLLRERGAIIAMDDAGAGYAGLAALLVVRPEIVKLDRGLVNGIDRDAARSRLASAFGAFLGELDAWLLAEGVETYGELEEIVRIGIPLAQGYLFGRPSPEPIDLDQVLRERLMHVHRPRSNDSCAGEYLEPAERIGALADAPPTGWWVLQPTGRKPLAVGCCWSNGERRQRWERPLVVHEEDPLDVLLQRALVRDDGALEPIVVVDADGAACGVVKPSRVVRCVLDGRR</sequence>
<dbReference type="InterPro" id="IPR001633">
    <property type="entry name" value="EAL_dom"/>
</dbReference>
<dbReference type="GO" id="GO:0071111">
    <property type="term" value="F:cyclic-guanylate-specific phosphodiesterase activity"/>
    <property type="evidence" value="ECO:0007669"/>
    <property type="project" value="InterPro"/>
</dbReference>
<accession>C7M0Y9</accession>
<keyword evidence="3" id="KW-1185">Reference proteome</keyword>
<dbReference type="InterPro" id="IPR050706">
    <property type="entry name" value="Cyclic-di-GMP_PDE-like"/>
</dbReference>
<dbReference type="Proteomes" id="UP000000771">
    <property type="component" value="Chromosome"/>
</dbReference>
<dbReference type="PANTHER" id="PTHR33121:SF76">
    <property type="entry name" value="SIGNALING PROTEIN"/>
    <property type="match status" value="1"/>
</dbReference>
<dbReference type="SMART" id="SM00052">
    <property type="entry name" value="EAL"/>
    <property type="match status" value="1"/>
</dbReference>
<dbReference type="Pfam" id="PF00563">
    <property type="entry name" value="EAL"/>
    <property type="match status" value="1"/>
</dbReference>
<dbReference type="SUPFAM" id="SSF141868">
    <property type="entry name" value="EAL domain-like"/>
    <property type="match status" value="1"/>
</dbReference>
<dbReference type="KEGG" id="afo:Afer_1731"/>
<dbReference type="eggNOG" id="COG2200">
    <property type="taxonomic scope" value="Bacteria"/>
</dbReference>
<proteinExistence type="predicted"/>
<dbReference type="STRING" id="525909.Afer_1731"/>
<reference evidence="2 3" key="1">
    <citation type="journal article" date="2009" name="Stand. Genomic Sci.">
        <title>Complete genome sequence of Acidimicrobium ferrooxidans type strain (ICP).</title>
        <authorList>
            <person name="Clum A."/>
            <person name="Nolan M."/>
            <person name="Lang E."/>
            <person name="Glavina Del Rio T."/>
            <person name="Tice H."/>
            <person name="Copeland A."/>
            <person name="Cheng J.F."/>
            <person name="Lucas S."/>
            <person name="Chen F."/>
            <person name="Bruce D."/>
            <person name="Goodwin L."/>
            <person name="Pitluck S."/>
            <person name="Ivanova N."/>
            <person name="Mavrommatis K."/>
            <person name="Mikhailova N."/>
            <person name="Pati A."/>
            <person name="Chen A."/>
            <person name="Palaniappan K."/>
            <person name="Goker M."/>
            <person name="Spring S."/>
            <person name="Land M."/>
            <person name="Hauser L."/>
            <person name="Chang Y.J."/>
            <person name="Jeffries C.C."/>
            <person name="Chain P."/>
            <person name="Bristow J."/>
            <person name="Eisen J.A."/>
            <person name="Markowitz V."/>
            <person name="Hugenholtz P."/>
            <person name="Kyrpides N.C."/>
            <person name="Klenk H.P."/>
            <person name="Lapidus A."/>
        </authorList>
    </citation>
    <scope>NUCLEOTIDE SEQUENCE [LARGE SCALE GENOMIC DNA]</scope>
    <source>
        <strain evidence="3">DSM 10331 / JCM 15462 / NBRC 103882 / ICP</strain>
    </source>
</reference>
<dbReference type="PROSITE" id="PS50883">
    <property type="entry name" value="EAL"/>
    <property type="match status" value="1"/>
</dbReference>
<dbReference type="InterPro" id="IPR035919">
    <property type="entry name" value="EAL_sf"/>
</dbReference>
<dbReference type="EMBL" id="CP001631">
    <property type="protein sequence ID" value="ACU54647.1"/>
    <property type="molecule type" value="Genomic_DNA"/>
</dbReference>
<evidence type="ECO:0000313" key="3">
    <source>
        <dbReference type="Proteomes" id="UP000000771"/>
    </source>
</evidence>
<evidence type="ECO:0000259" key="1">
    <source>
        <dbReference type="PROSITE" id="PS50883"/>
    </source>
</evidence>